<name>A0AAX4H6V5_9ASCO</name>
<evidence type="ECO:0000256" key="1">
    <source>
        <dbReference type="SAM" id="MobiDB-lite"/>
    </source>
</evidence>
<reference evidence="3 4" key="1">
    <citation type="submission" date="2023-10" db="EMBL/GenBank/DDBJ databases">
        <title>Draft Genome Sequence of Candida saopaulonensis from a very Premature Infant with Sepsis.</title>
        <authorList>
            <person name="Ning Y."/>
            <person name="Dai R."/>
            <person name="Xiao M."/>
            <person name="Xu Y."/>
            <person name="Yan Q."/>
            <person name="Zhang L."/>
        </authorList>
    </citation>
    <scope>NUCLEOTIDE SEQUENCE [LARGE SCALE GENOMIC DNA]</scope>
    <source>
        <strain evidence="3 4">19XY460</strain>
    </source>
</reference>
<sequence length="313" mass="36259">MIQLQYMAPWVPTFSTALESELAAKEYSPPFTTFSFATVDKDGFPHNRTLVYRGYLFDNKTNNVLTFSSDKRTGKYQELKENDKFEAVFYFENARKQFRFRGKARIIDNEHMPSFDLTTIQPHHVMQDNLHSQSNSSSDELSDDEDSLEISVGSKTSTDAMDAAQKSHHTSPQDVPLNYPIISPTLLEQIQKESSSLSISFTNLHELTVNEFCPPTRQEWDAEMARSWGSLSKQLKLSFRGPYPKLLMDDQNHNLIDKISRGVDGKKEDSGLKNFVLIALFMEYVDYYDMEKSRRYIYEKDENHLWSEHEVCP</sequence>
<evidence type="ECO:0000313" key="3">
    <source>
        <dbReference type="EMBL" id="WPK23961.1"/>
    </source>
</evidence>
<feature type="region of interest" description="Disordered" evidence="1">
    <location>
        <begin position="129"/>
        <end position="177"/>
    </location>
</feature>
<keyword evidence="4" id="KW-1185">Reference proteome</keyword>
<dbReference type="InterPro" id="IPR024624">
    <property type="entry name" value="Pyridox_Oxase_Alr4036_FMN-bd"/>
</dbReference>
<dbReference type="SUPFAM" id="SSF50475">
    <property type="entry name" value="FMN-binding split barrel"/>
    <property type="match status" value="1"/>
</dbReference>
<feature type="domain" description="Pyridoxamine 5'-phosphate oxidase Alr4036 family FMN-binding" evidence="2">
    <location>
        <begin position="7"/>
        <end position="107"/>
    </location>
</feature>
<feature type="compositionally biased region" description="Low complexity" evidence="1">
    <location>
        <begin position="129"/>
        <end position="139"/>
    </location>
</feature>
<dbReference type="Proteomes" id="UP001338582">
    <property type="component" value="Chromosome 1"/>
</dbReference>
<dbReference type="KEGG" id="asau:88172277"/>
<evidence type="ECO:0000259" key="2">
    <source>
        <dbReference type="Pfam" id="PF12766"/>
    </source>
</evidence>
<dbReference type="PANTHER" id="PTHR28243">
    <property type="entry name" value="AGL049CP"/>
    <property type="match status" value="1"/>
</dbReference>
<dbReference type="EMBL" id="CP138894">
    <property type="protein sequence ID" value="WPK23961.1"/>
    <property type="molecule type" value="Genomic_DNA"/>
</dbReference>
<dbReference type="RefSeq" id="XP_062876345.1">
    <property type="nucleotide sequence ID" value="XM_063020275.1"/>
</dbReference>
<dbReference type="InterPro" id="IPR012349">
    <property type="entry name" value="Split_barrel_FMN-bd"/>
</dbReference>
<proteinExistence type="predicted"/>
<dbReference type="GeneID" id="88172277"/>
<dbReference type="AlphaFoldDB" id="A0AAX4H6V5"/>
<dbReference type="Pfam" id="PF12766">
    <property type="entry name" value="Pyridox_oxase_2"/>
    <property type="match status" value="1"/>
</dbReference>
<dbReference type="PANTHER" id="PTHR28243:SF1">
    <property type="entry name" value="PYRIDOXAMINE 5'-PHOSPHATE OXIDASE ALR4036 FAMILY FMN-BINDING DOMAIN-CONTAINING PROTEIN"/>
    <property type="match status" value="1"/>
</dbReference>
<dbReference type="GO" id="GO:0010181">
    <property type="term" value="F:FMN binding"/>
    <property type="evidence" value="ECO:0007669"/>
    <property type="project" value="InterPro"/>
</dbReference>
<organism evidence="3 4">
    <name type="scientific">Australozyma saopauloensis</name>
    <dbReference type="NCBI Taxonomy" id="291208"/>
    <lineage>
        <taxon>Eukaryota</taxon>
        <taxon>Fungi</taxon>
        <taxon>Dikarya</taxon>
        <taxon>Ascomycota</taxon>
        <taxon>Saccharomycotina</taxon>
        <taxon>Pichiomycetes</taxon>
        <taxon>Metschnikowiaceae</taxon>
        <taxon>Australozyma</taxon>
    </lineage>
</organism>
<protein>
    <recommendedName>
        <fullName evidence="2">Pyridoxamine 5'-phosphate oxidase Alr4036 family FMN-binding domain-containing protein</fullName>
    </recommendedName>
</protein>
<gene>
    <name evidence="3" type="ORF">PUMCH_001211</name>
</gene>
<evidence type="ECO:0000313" key="4">
    <source>
        <dbReference type="Proteomes" id="UP001338582"/>
    </source>
</evidence>
<dbReference type="Gene3D" id="2.30.110.10">
    <property type="entry name" value="Electron Transport, Fmn-binding Protein, Chain A"/>
    <property type="match status" value="1"/>
</dbReference>
<accession>A0AAX4H6V5</accession>